<dbReference type="InterPro" id="IPR002155">
    <property type="entry name" value="Thiolase"/>
</dbReference>
<feature type="domain" description="Thiolase N-terminal" evidence="1">
    <location>
        <begin position="18"/>
        <end position="207"/>
    </location>
</feature>
<dbReference type="InterPro" id="IPR020616">
    <property type="entry name" value="Thiolase_N"/>
</dbReference>
<dbReference type="PANTHER" id="PTHR42870:SF1">
    <property type="entry name" value="NON-SPECIFIC LIPID-TRANSFER PROTEIN-LIKE 2"/>
    <property type="match status" value="1"/>
</dbReference>
<dbReference type="Pfam" id="PF00108">
    <property type="entry name" value="Thiolase_N"/>
    <property type="match status" value="1"/>
</dbReference>
<dbReference type="SUPFAM" id="SSF53901">
    <property type="entry name" value="Thiolase-like"/>
    <property type="match status" value="2"/>
</dbReference>
<dbReference type="AlphaFoldDB" id="A0A7W7VJE0"/>
<name>A0A7W7VJE0_9PSEU</name>
<accession>A0A7W7VJE0</accession>
<dbReference type="InterPro" id="IPR016039">
    <property type="entry name" value="Thiolase-like"/>
</dbReference>
<protein>
    <submittedName>
        <fullName evidence="3">Acetyl-CoA C-acetyltransferase</fullName>
        <ecNumber evidence="3">2.3.1.9</ecNumber>
    </submittedName>
</protein>
<feature type="domain" description="Thiolase C-terminal" evidence="2">
    <location>
        <begin position="240"/>
        <end position="358"/>
    </location>
</feature>
<dbReference type="EC" id="2.3.1.9" evidence="3"/>
<keyword evidence="3" id="KW-0808">Transferase</keyword>
<dbReference type="PIRSF" id="PIRSF000429">
    <property type="entry name" value="Ac-CoA_Ac_transf"/>
    <property type="match status" value="1"/>
</dbReference>
<organism evidence="3 4">
    <name type="scientific">Actinophytocola algeriensis</name>
    <dbReference type="NCBI Taxonomy" id="1768010"/>
    <lineage>
        <taxon>Bacteria</taxon>
        <taxon>Bacillati</taxon>
        <taxon>Actinomycetota</taxon>
        <taxon>Actinomycetes</taxon>
        <taxon>Pseudonocardiales</taxon>
        <taxon>Pseudonocardiaceae</taxon>
    </lineage>
</organism>
<gene>
    <name evidence="3" type="ORF">FHR82_008510</name>
</gene>
<dbReference type="Proteomes" id="UP000520767">
    <property type="component" value="Unassembled WGS sequence"/>
</dbReference>
<dbReference type="Pfam" id="PF22691">
    <property type="entry name" value="Thiolase_C_1"/>
    <property type="match status" value="1"/>
</dbReference>
<dbReference type="PANTHER" id="PTHR42870">
    <property type="entry name" value="ACETYL-COA C-ACETYLTRANSFERASE"/>
    <property type="match status" value="1"/>
</dbReference>
<dbReference type="RefSeq" id="WP_184816245.1">
    <property type="nucleotide sequence ID" value="NZ_JACHJQ010000012.1"/>
</dbReference>
<dbReference type="CDD" id="cd00829">
    <property type="entry name" value="SCP-x_thiolase"/>
    <property type="match status" value="1"/>
</dbReference>
<sequence>MNPRIYGVGSSLFGRQPGTEVAELAARAGLDALRDAGTDQVDAVYVGTVFGEMGAAQRATHRLGLHGVPVIRVENACASATTALHEATAAVAAGRYRTVLALGVEHMSRLPRGPLPTEPRDPHGRAGLLLPAMYAMAATRYLETTPLTREDLAAVAVKNHGNALANPLAEFGARLTEDEVLASKSIAEPLTLHQCSPISDGAAAAVVGAGRGHERDVEIAASELRSGGLWDSRSPHVWGFDIVRDTARAAYLAAGIAAHDVDLVECHDAFTIGEVTTTESLGLAEPGEGYRLVRDGVTAVDGKTPVNPSGGLLGRGHPLGATGLAQVYEVVTQLRHEAGERQVAHARTGVVETMGGGVTGIDGNACVVLVLRGRDR</sequence>
<reference evidence="3 4" key="1">
    <citation type="submission" date="2020-08" db="EMBL/GenBank/DDBJ databases">
        <title>Genomic Encyclopedia of Type Strains, Phase III (KMG-III): the genomes of soil and plant-associated and newly described type strains.</title>
        <authorList>
            <person name="Whitman W."/>
        </authorList>
    </citation>
    <scope>NUCLEOTIDE SEQUENCE [LARGE SCALE GENOMIC DNA]</scope>
    <source>
        <strain evidence="3 4">CECT 8960</strain>
    </source>
</reference>
<dbReference type="GO" id="GO:0003985">
    <property type="term" value="F:acetyl-CoA C-acetyltransferase activity"/>
    <property type="evidence" value="ECO:0007669"/>
    <property type="project" value="UniProtKB-EC"/>
</dbReference>
<keyword evidence="3" id="KW-0012">Acyltransferase</keyword>
<dbReference type="EMBL" id="JACHJQ010000012">
    <property type="protein sequence ID" value="MBB4912239.1"/>
    <property type="molecule type" value="Genomic_DNA"/>
</dbReference>
<proteinExistence type="predicted"/>
<dbReference type="Gene3D" id="3.40.47.10">
    <property type="match status" value="1"/>
</dbReference>
<dbReference type="InterPro" id="IPR055140">
    <property type="entry name" value="Thiolase_C_2"/>
</dbReference>
<evidence type="ECO:0000313" key="4">
    <source>
        <dbReference type="Proteomes" id="UP000520767"/>
    </source>
</evidence>
<evidence type="ECO:0000313" key="3">
    <source>
        <dbReference type="EMBL" id="MBB4912239.1"/>
    </source>
</evidence>
<comment type="caution">
    <text evidence="3">The sequence shown here is derived from an EMBL/GenBank/DDBJ whole genome shotgun (WGS) entry which is preliminary data.</text>
</comment>
<evidence type="ECO:0000259" key="2">
    <source>
        <dbReference type="Pfam" id="PF22691"/>
    </source>
</evidence>
<keyword evidence="4" id="KW-1185">Reference proteome</keyword>
<evidence type="ECO:0000259" key="1">
    <source>
        <dbReference type="Pfam" id="PF00108"/>
    </source>
</evidence>